<feature type="region of interest" description="Disordered" evidence="1">
    <location>
        <begin position="127"/>
        <end position="193"/>
    </location>
</feature>
<evidence type="ECO:0000256" key="1">
    <source>
        <dbReference type="SAM" id="MobiDB-lite"/>
    </source>
</evidence>
<organism evidence="3 4">
    <name type="scientific">Apatococcus fuscideae</name>
    <dbReference type="NCBI Taxonomy" id="2026836"/>
    <lineage>
        <taxon>Eukaryota</taxon>
        <taxon>Viridiplantae</taxon>
        <taxon>Chlorophyta</taxon>
        <taxon>core chlorophytes</taxon>
        <taxon>Trebouxiophyceae</taxon>
        <taxon>Chlorellales</taxon>
        <taxon>Chlorellaceae</taxon>
        <taxon>Apatococcus</taxon>
    </lineage>
</organism>
<reference evidence="3 4" key="1">
    <citation type="journal article" date="2024" name="Nat. Commun.">
        <title>Phylogenomics reveals the evolutionary origins of lichenization in chlorophyte algae.</title>
        <authorList>
            <person name="Puginier C."/>
            <person name="Libourel C."/>
            <person name="Otte J."/>
            <person name="Skaloud P."/>
            <person name="Haon M."/>
            <person name="Grisel S."/>
            <person name="Petersen M."/>
            <person name="Berrin J.G."/>
            <person name="Delaux P.M."/>
            <person name="Dal Grande F."/>
            <person name="Keller J."/>
        </authorList>
    </citation>
    <scope>NUCLEOTIDE SEQUENCE [LARGE SCALE GENOMIC DNA]</scope>
    <source>
        <strain evidence="3 4">SAG 2523</strain>
    </source>
</reference>
<comment type="caution">
    <text evidence="3">The sequence shown here is derived from an EMBL/GenBank/DDBJ whole genome shotgun (WGS) entry which is preliminary data.</text>
</comment>
<keyword evidence="4" id="KW-1185">Reference proteome</keyword>
<name>A0AAW1SP83_9CHLO</name>
<dbReference type="InterPro" id="IPR008598">
    <property type="entry name" value="Di19_Zn-bd"/>
</dbReference>
<evidence type="ECO:0000313" key="4">
    <source>
        <dbReference type="Proteomes" id="UP001485043"/>
    </source>
</evidence>
<protein>
    <recommendedName>
        <fullName evidence="2">Di19 zinc-binding domain-containing protein</fullName>
    </recommendedName>
</protein>
<gene>
    <name evidence="3" type="ORF">WJX84_011831</name>
</gene>
<dbReference type="Pfam" id="PF05605">
    <property type="entry name" value="zf-Di19"/>
    <property type="match status" value="1"/>
</dbReference>
<dbReference type="AlphaFoldDB" id="A0AAW1SP83"/>
<dbReference type="EMBL" id="JALJOV010001238">
    <property type="protein sequence ID" value="KAK9851545.1"/>
    <property type="molecule type" value="Genomic_DNA"/>
</dbReference>
<evidence type="ECO:0000313" key="3">
    <source>
        <dbReference type="EMBL" id="KAK9851545.1"/>
    </source>
</evidence>
<accession>A0AAW1SP83</accession>
<feature type="domain" description="Di19 zinc-binding" evidence="2">
    <location>
        <begin position="42"/>
        <end position="92"/>
    </location>
</feature>
<proteinExistence type="predicted"/>
<dbReference type="Proteomes" id="UP001485043">
    <property type="component" value="Unassembled WGS sequence"/>
</dbReference>
<feature type="compositionally biased region" description="Low complexity" evidence="1">
    <location>
        <begin position="168"/>
        <end position="182"/>
    </location>
</feature>
<evidence type="ECO:0000259" key="2">
    <source>
        <dbReference type="Pfam" id="PF05605"/>
    </source>
</evidence>
<sequence length="216" mass="22550">MQTDAFTEALLREKRQATSGASSSSDAGASIESACPSFQNGLACPYCPKEPLDFQGLLQHLDGAHGSYPQRAAKCPVCRRTARDMVPHLMQHVSMFEEDECGCSLSLDDAPDQGSQVAYQDLQMSLEGGDPQAETPETAAGAASSQDVGPSAISKPGLAGTTEPRQMAAGPLGAPAAASKAADPPPPLPGGRAQDTIEMRAAFVRQMMLSVFDLGR</sequence>